<comment type="caution">
    <text evidence="1">The sequence shown here is derived from an EMBL/GenBank/DDBJ whole genome shotgun (WGS) entry which is preliminary data.</text>
</comment>
<evidence type="ECO:0000313" key="1">
    <source>
        <dbReference type="EMBL" id="KAJ9126864.1"/>
    </source>
</evidence>
<accession>A0ACC2XS64</accession>
<evidence type="ECO:0000313" key="2">
    <source>
        <dbReference type="Proteomes" id="UP001234202"/>
    </source>
</evidence>
<keyword evidence="2" id="KW-1185">Reference proteome</keyword>
<proteinExistence type="predicted"/>
<sequence>MKRGILQRITFVVKSATTNFPLERFIFDVDYMDLSMFPSEAEKDSSTLLRAPTRRQMKLNFQAFLTRLAALETGLTDNDPSEGELCLPAAFRKYTDSVMRKQT</sequence>
<protein>
    <submittedName>
        <fullName evidence="1">Uncharacterized protein</fullName>
    </submittedName>
</protein>
<name>A0ACC2XS64_9TREE</name>
<organism evidence="1 2">
    <name type="scientific">Naganishia onofrii</name>
    <dbReference type="NCBI Taxonomy" id="1851511"/>
    <lineage>
        <taxon>Eukaryota</taxon>
        <taxon>Fungi</taxon>
        <taxon>Dikarya</taxon>
        <taxon>Basidiomycota</taxon>
        <taxon>Agaricomycotina</taxon>
        <taxon>Tremellomycetes</taxon>
        <taxon>Filobasidiales</taxon>
        <taxon>Filobasidiaceae</taxon>
        <taxon>Naganishia</taxon>
    </lineage>
</organism>
<reference evidence="1" key="1">
    <citation type="submission" date="2023-04" db="EMBL/GenBank/DDBJ databases">
        <title>Draft Genome sequencing of Naganishia species isolated from polar environments using Oxford Nanopore Technology.</title>
        <authorList>
            <person name="Leo P."/>
            <person name="Venkateswaran K."/>
        </authorList>
    </citation>
    <scope>NUCLEOTIDE SEQUENCE</scope>
    <source>
        <strain evidence="1">DBVPG 5303</strain>
    </source>
</reference>
<gene>
    <name evidence="1" type="ORF">QFC24_001899</name>
</gene>
<dbReference type="EMBL" id="JASBWV010000004">
    <property type="protein sequence ID" value="KAJ9126864.1"/>
    <property type="molecule type" value="Genomic_DNA"/>
</dbReference>
<dbReference type="Proteomes" id="UP001234202">
    <property type="component" value="Unassembled WGS sequence"/>
</dbReference>